<dbReference type="InterPro" id="IPR014027">
    <property type="entry name" value="UDP-Glc/GDP-Man_DH_C"/>
</dbReference>
<sequence>MLQVGIVGTGYVGLPLGIALAQAGHRIRGFDTDQDQRASAAEHAAAAGLTVEEFVAVPEPAGLAGCDVFIITVPTPTQLGRPDLRHVEAACASVATAMAPGALVILESTVSPGTTRNVCLPILEQASGLLGGPDFRLAYSPERINPGDPDHRIGSVPKVVAGLDGASLEAAAALYGGVTDVHRAPSIEVAELAKLVENTQRDVNVAFVNEVSNLANALGLQTSEVLEVAATKWNFLPFRPGVVGGHCIAEDPHYLLAAGEASGVAMPTVSAARATNADRADRIADALASAQPDPADGTVVIYGASYKANVLDCRNSAADQLERALARRGYRTTVVDPLVEGDLAFERHHAALIANPAGLVVAAIVHDRFAELANAHVRQMVRRDGTVVDLTGALDPAGFPRYIRFD</sequence>
<dbReference type="Gene3D" id="3.40.50.720">
    <property type="entry name" value="NAD(P)-binding Rossmann-like Domain"/>
    <property type="match status" value="2"/>
</dbReference>
<name>A0ABY4AUA5_9MICO</name>
<dbReference type="PANTHER" id="PTHR43491:SF2">
    <property type="entry name" value="UDP-N-ACETYL-D-MANNOSAMINE DEHYDROGENASE"/>
    <property type="match status" value="1"/>
</dbReference>
<gene>
    <name evidence="6" type="ORF">MTP13_02790</name>
</gene>
<dbReference type="PIRSF" id="PIRSF500136">
    <property type="entry name" value="UDP_ManNAc_DH"/>
    <property type="match status" value="1"/>
</dbReference>
<reference evidence="6 7" key="1">
    <citation type="submission" date="2022-03" db="EMBL/GenBank/DDBJ databases">
        <title>Agromyces sp. isolated from the gut of P. brevitarsis seulensis larvae.</title>
        <authorList>
            <person name="Won M."/>
            <person name="Kwon S.-W."/>
        </authorList>
    </citation>
    <scope>NUCLEOTIDE SEQUENCE [LARGE SCALE GENOMIC DNA]</scope>
    <source>
        <strain evidence="6 7">KACC 16215</strain>
    </source>
</reference>
<dbReference type="PANTHER" id="PTHR43491">
    <property type="entry name" value="UDP-N-ACETYL-D-MANNOSAMINE DEHYDROGENASE"/>
    <property type="match status" value="1"/>
</dbReference>
<dbReference type="InterPro" id="IPR017476">
    <property type="entry name" value="UDP-Glc/GDP-Man"/>
</dbReference>
<keyword evidence="2" id="KW-0560">Oxidoreductase</keyword>
<dbReference type="SUPFAM" id="SSF48179">
    <property type="entry name" value="6-phosphogluconate dehydrogenase C-terminal domain-like"/>
    <property type="match status" value="1"/>
</dbReference>
<dbReference type="NCBIfam" id="TIGR03026">
    <property type="entry name" value="NDP-sugDHase"/>
    <property type="match status" value="1"/>
</dbReference>
<dbReference type="InterPro" id="IPR014026">
    <property type="entry name" value="UDP-Glc/GDP-Man_DH_dimer"/>
</dbReference>
<evidence type="ECO:0000256" key="4">
    <source>
        <dbReference type="PIRNR" id="PIRNR000124"/>
    </source>
</evidence>
<dbReference type="Proteomes" id="UP000831304">
    <property type="component" value="Chromosome"/>
</dbReference>
<evidence type="ECO:0000256" key="1">
    <source>
        <dbReference type="ARBA" id="ARBA00006601"/>
    </source>
</evidence>
<dbReference type="InterPro" id="IPR008927">
    <property type="entry name" value="6-PGluconate_DH-like_C_sf"/>
</dbReference>
<dbReference type="Pfam" id="PF00984">
    <property type="entry name" value="UDPG_MGDP_dh"/>
    <property type="match status" value="1"/>
</dbReference>
<dbReference type="EMBL" id="CP094533">
    <property type="protein sequence ID" value="UOE26723.1"/>
    <property type="molecule type" value="Genomic_DNA"/>
</dbReference>
<comment type="similarity">
    <text evidence="1 4">Belongs to the UDP-glucose/GDP-mannose dehydrogenase family.</text>
</comment>
<protein>
    <submittedName>
        <fullName evidence="6">Nucleotide sugar dehydrogenase</fullName>
    </submittedName>
</protein>
<dbReference type="Pfam" id="PF03720">
    <property type="entry name" value="UDPG_MGDP_dh_C"/>
    <property type="match status" value="1"/>
</dbReference>
<evidence type="ECO:0000259" key="5">
    <source>
        <dbReference type="SMART" id="SM00984"/>
    </source>
</evidence>
<dbReference type="SMART" id="SM00984">
    <property type="entry name" value="UDPG_MGDP_dh_C"/>
    <property type="match status" value="1"/>
</dbReference>
<evidence type="ECO:0000256" key="3">
    <source>
        <dbReference type="ARBA" id="ARBA00023027"/>
    </source>
</evidence>
<evidence type="ECO:0000313" key="6">
    <source>
        <dbReference type="EMBL" id="UOE26723.1"/>
    </source>
</evidence>
<dbReference type="InterPro" id="IPR036291">
    <property type="entry name" value="NAD(P)-bd_dom_sf"/>
</dbReference>
<proteinExistence type="inferred from homology"/>
<dbReference type="PIRSF" id="PIRSF000124">
    <property type="entry name" value="UDPglc_GDPman_dh"/>
    <property type="match status" value="1"/>
</dbReference>
<keyword evidence="3" id="KW-0520">NAD</keyword>
<dbReference type="InterPro" id="IPR001732">
    <property type="entry name" value="UDP-Glc/GDP-Man_DH_N"/>
</dbReference>
<feature type="domain" description="UDP-glucose/GDP-mannose dehydrogenase C-terminal" evidence="5">
    <location>
        <begin position="300"/>
        <end position="396"/>
    </location>
</feature>
<organism evidence="6 7">
    <name type="scientific">Agromyces soli</name>
    <dbReference type="NCBI Taxonomy" id="659012"/>
    <lineage>
        <taxon>Bacteria</taxon>
        <taxon>Bacillati</taxon>
        <taxon>Actinomycetota</taxon>
        <taxon>Actinomycetes</taxon>
        <taxon>Micrococcales</taxon>
        <taxon>Microbacteriaceae</taxon>
        <taxon>Agromyces</taxon>
    </lineage>
</organism>
<evidence type="ECO:0000313" key="7">
    <source>
        <dbReference type="Proteomes" id="UP000831304"/>
    </source>
</evidence>
<dbReference type="InterPro" id="IPR028359">
    <property type="entry name" value="UDP_ManNAc/GlcNAc_DH"/>
</dbReference>
<keyword evidence="7" id="KW-1185">Reference proteome</keyword>
<accession>A0ABY4AUA5</accession>
<dbReference type="InterPro" id="IPR036220">
    <property type="entry name" value="UDP-Glc/GDP-Man_DH_C_sf"/>
</dbReference>
<dbReference type="Pfam" id="PF03721">
    <property type="entry name" value="UDPG_MGDP_dh_N"/>
    <property type="match status" value="1"/>
</dbReference>
<dbReference type="SUPFAM" id="SSF51735">
    <property type="entry name" value="NAD(P)-binding Rossmann-fold domains"/>
    <property type="match status" value="1"/>
</dbReference>
<dbReference type="SUPFAM" id="SSF52413">
    <property type="entry name" value="UDP-glucose/GDP-mannose dehydrogenase C-terminal domain"/>
    <property type="match status" value="1"/>
</dbReference>
<evidence type="ECO:0000256" key="2">
    <source>
        <dbReference type="ARBA" id="ARBA00023002"/>
    </source>
</evidence>
<dbReference type="RefSeq" id="WP_243569534.1">
    <property type="nucleotide sequence ID" value="NZ_CP094533.1"/>
</dbReference>